<evidence type="ECO:0000313" key="1">
    <source>
        <dbReference type="EMBL" id="QHG11328.1"/>
    </source>
</evidence>
<proteinExistence type="predicted"/>
<accession>A0A6B9QUD3</accession>
<dbReference type="EMBL" id="MN623374">
    <property type="protein sequence ID" value="QHG11328.1"/>
    <property type="molecule type" value="Genomic_DNA"/>
</dbReference>
<name>A0A6B9QUD3_9VIRU</name>
<sequence>MAAIRRLLSPNLSGSKLKLYRPNWRANSSRMLPGTLIASISSTCTYEIAVYLPVSVFRYDDVCTVYISILIFSTFADVVCHLNNNVFTKDVTTSDMILHEHIYNTKNPCFFFCFTHSHFHKSHPTLKCIIQEFKCCDDAVSVKDFDECFTITTLNARNGPINSAKKQHEYIIFDPSIWREQSYNHFMSLVRAVILSPNDVPERYKRFESSNFTISNIKPYISGKESIIRTMVTGFETFGIYQTSTISCTIPYYAVVLPTKMYDMLEADGFDLDLVIVKRDPSILQTCMYVCSVQRHADQVTMISDQQSKGMNQDQDGDRNAQYLIRKRYNGYDCTKSFDYKIAKMEMANAFRVKRTLIGTPRYILSETSMLKIKRFANDFMHLDFFRKTYKDGVRFMNEAAAGYLCEEYDEFQEALRLHTLNETPTYVTVDDILLNTDRLPSIVTSGAKGNMDLINLLLSNISNDASLTGKVKTLTDKKKDMLELCNKYITSSQDLSRNGRKQFAALYAAHDLVSIFQYIFINKQAYADYSRFASAGTFLFNKATLELFVRDLKVL</sequence>
<protein>
    <submittedName>
        <fullName evidence="1">Lef-9 protein</fullName>
    </submittedName>
</protein>
<reference evidence="1" key="1">
    <citation type="journal article" date="2020" name="J. ISSAAS">
        <title>Complete genome sequence of Oryctes rhinoceros Nudivirus isolated from Coconut Rhinoceros Beetle in the Solomon Islands.</title>
        <authorList>
            <person name="Etebari K."/>
            <person name="Filipovic I."/>
            <person name="Rasic G."/>
            <person name="Devine G.J."/>
            <person name="Tsatsia H."/>
            <person name="Furlong M.J."/>
        </authorList>
    </citation>
    <scope>NUCLEOTIDE SEQUENCE</scope>
    <source>
        <strain evidence="1">Solomon Islands</strain>
    </source>
</reference>
<gene>
    <name evidence="1" type="ORF">SI_OrNV_gp096</name>
</gene>
<organism evidence="1">
    <name type="scientific">Oryctes rhinoceros nudivirus</name>
    <dbReference type="NCBI Taxonomy" id="92521"/>
    <lineage>
        <taxon>Viruses</taxon>
        <taxon>Viruses incertae sedis</taxon>
        <taxon>Naldaviricetes</taxon>
        <taxon>Lefavirales</taxon>
        <taxon>Nudiviridae</taxon>
        <taxon>Alphanudivirus</taxon>
        <taxon>Alphanudivirus oryrhinocerotis</taxon>
    </lineage>
</organism>